<sequence>MLNEIVTVYCLVDDLLKTIGHREDTRREMSDAEIITTAIIAAMFFSGNHSQACSYMKDHNLTPLSQSNVQVQQNLHIVT</sequence>
<name>K9WXJ3_9NOST</name>
<dbReference type="Proteomes" id="UP000010475">
    <property type="component" value="Chromosome"/>
</dbReference>
<reference evidence="1 2" key="1">
    <citation type="submission" date="2012-06" db="EMBL/GenBank/DDBJ databases">
        <title>Finished chromosome of genome of Cylindrospermum stagnale PCC 7417.</title>
        <authorList>
            <consortium name="US DOE Joint Genome Institute"/>
            <person name="Gugger M."/>
            <person name="Coursin T."/>
            <person name="Rippka R."/>
            <person name="Tandeau De Marsac N."/>
            <person name="Huntemann M."/>
            <person name="Wei C.-L."/>
            <person name="Han J."/>
            <person name="Detter J.C."/>
            <person name="Han C."/>
            <person name="Tapia R."/>
            <person name="Chen A."/>
            <person name="Kyrpides N."/>
            <person name="Mavromatis K."/>
            <person name="Markowitz V."/>
            <person name="Szeto E."/>
            <person name="Ivanova N."/>
            <person name="Pagani I."/>
            <person name="Pati A."/>
            <person name="Goodwin L."/>
            <person name="Nordberg H.P."/>
            <person name="Cantor M.N."/>
            <person name="Hua S.X."/>
            <person name="Woyke T."/>
            <person name="Kerfeld C.A."/>
        </authorList>
    </citation>
    <scope>NUCLEOTIDE SEQUENCE [LARGE SCALE GENOMIC DNA]</scope>
    <source>
        <strain evidence="1 2">PCC 7417</strain>
    </source>
</reference>
<gene>
    <name evidence="1" type="ORF">Cylst_2291</name>
</gene>
<accession>K9WXJ3</accession>
<proteinExistence type="predicted"/>
<protein>
    <submittedName>
        <fullName evidence="1">Uncharacterized protein</fullName>
    </submittedName>
</protein>
<dbReference type="KEGG" id="csg:Cylst_2291"/>
<dbReference type="eggNOG" id="ENOG503387J">
    <property type="taxonomic scope" value="Bacteria"/>
</dbReference>
<dbReference type="AlphaFoldDB" id="K9WXJ3"/>
<organism evidence="1 2">
    <name type="scientific">Cylindrospermum stagnale PCC 7417</name>
    <dbReference type="NCBI Taxonomy" id="56107"/>
    <lineage>
        <taxon>Bacteria</taxon>
        <taxon>Bacillati</taxon>
        <taxon>Cyanobacteriota</taxon>
        <taxon>Cyanophyceae</taxon>
        <taxon>Nostocales</taxon>
        <taxon>Nostocaceae</taxon>
        <taxon>Cylindrospermum</taxon>
    </lineage>
</organism>
<dbReference type="HOGENOM" id="CLU_163204_0_0_3"/>
<evidence type="ECO:0000313" key="2">
    <source>
        <dbReference type="Proteomes" id="UP000010475"/>
    </source>
</evidence>
<evidence type="ECO:0000313" key="1">
    <source>
        <dbReference type="EMBL" id="AFZ24521.1"/>
    </source>
</evidence>
<keyword evidence="2" id="KW-1185">Reference proteome</keyword>
<dbReference type="EMBL" id="CP003642">
    <property type="protein sequence ID" value="AFZ24521.1"/>
    <property type="molecule type" value="Genomic_DNA"/>
</dbReference>